<evidence type="ECO:0000313" key="1">
    <source>
        <dbReference type="EMBL" id="KLU02243.1"/>
    </source>
</evidence>
<name>A0A0J1B6M2_RHOIS</name>
<dbReference type="EMBL" id="LECT01000044">
    <property type="protein sequence ID" value="KLU02243.1"/>
    <property type="molecule type" value="Genomic_DNA"/>
</dbReference>
<gene>
    <name evidence="1" type="ORF">RISK_005309</name>
</gene>
<protein>
    <submittedName>
        <fullName evidence="1">Uncharacterized protein</fullName>
    </submittedName>
</protein>
<dbReference type="Proteomes" id="UP000036367">
    <property type="component" value="Unassembled WGS sequence"/>
</dbReference>
<dbReference type="AlphaFoldDB" id="A0A0J1B6M2"/>
<accession>A0A0J1B6M2</accession>
<reference evidence="1" key="1">
    <citation type="submission" date="2015-05" db="EMBL/GenBank/DDBJ databases">
        <title>Permanent draft genome of Rhodopirellula islandicus K833.</title>
        <authorList>
            <person name="Kizina J."/>
            <person name="Richter M."/>
            <person name="Glockner F.O."/>
            <person name="Harder J."/>
        </authorList>
    </citation>
    <scope>NUCLEOTIDE SEQUENCE [LARGE SCALE GENOMIC DNA]</scope>
    <source>
        <strain evidence="1">K833</strain>
    </source>
</reference>
<evidence type="ECO:0000313" key="2">
    <source>
        <dbReference type="Proteomes" id="UP000036367"/>
    </source>
</evidence>
<keyword evidence="2" id="KW-1185">Reference proteome</keyword>
<comment type="caution">
    <text evidence="1">The sequence shown here is derived from an EMBL/GenBank/DDBJ whole genome shotgun (WGS) entry which is preliminary data.</text>
</comment>
<dbReference type="PATRIC" id="fig|595434.4.peg.5045"/>
<organism evidence="1 2">
    <name type="scientific">Rhodopirellula islandica</name>
    <dbReference type="NCBI Taxonomy" id="595434"/>
    <lineage>
        <taxon>Bacteria</taxon>
        <taxon>Pseudomonadati</taxon>
        <taxon>Planctomycetota</taxon>
        <taxon>Planctomycetia</taxon>
        <taxon>Pirellulales</taxon>
        <taxon>Pirellulaceae</taxon>
        <taxon>Rhodopirellula</taxon>
    </lineage>
</organism>
<sequence>MESESVETGIRLAAKEATEISLTEAVNDWPHLITDERKQVVIQGDEI</sequence>
<proteinExistence type="predicted"/>